<organism evidence="1 2">
    <name type="scientific">Paenibacillus residui</name>
    <dbReference type="NCBI Taxonomy" id="629724"/>
    <lineage>
        <taxon>Bacteria</taxon>
        <taxon>Bacillati</taxon>
        <taxon>Bacillota</taxon>
        <taxon>Bacilli</taxon>
        <taxon>Bacillales</taxon>
        <taxon>Paenibacillaceae</taxon>
        <taxon>Paenibacillus</taxon>
    </lineage>
</organism>
<reference evidence="2" key="1">
    <citation type="journal article" date="2019" name="Int. J. Syst. Evol. Microbiol.">
        <title>The Global Catalogue of Microorganisms (GCM) 10K type strain sequencing project: providing services to taxonomists for standard genome sequencing and annotation.</title>
        <authorList>
            <consortium name="The Broad Institute Genomics Platform"/>
            <consortium name="The Broad Institute Genome Sequencing Center for Infectious Disease"/>
            <person name="Wu L."/>
            <person name="Ma J."/>
        </authorList>
    </citation>
    <scope>NUCLEOTIDE SEQUENCE [LARGE SCALE GENOMIC DNA]</scope>
    <source>
        <strain evidence="2">CCUG 57263</strain>
    </source>
</reference>
<dbReference type="RefSeq" id="WP_379287785.1">
    <property type="nucleotide sequence ID" value="NZ_JBHTIU010000029.1"/>
</dbReference>
<comment type="caution">
    <text evidence="1">The sequence shown here is derived from an EMBL/GenBank/DDBJ whole genome shotgun (WGS) entry which is preliminary data.</text>
</comment>
<dbReference type="Proteomes" id="UP001597120">
    <property type="component" value="Unassembled WGS sequence"/>
</dbReference>
<evidence type="ECO:0000313" key="1">
    <source>
        <dbReference type="EMBL" id="MFD0869423.1"/>
    </source>
</evidence>
<dbReference type="EMBL" id="JBHTIU010000029">
    <property type="protein sequence ID" value="MFD0869423.1"/>
    <property type="molecule type" value="Genomic_DNA"/>
</dbReference>
<name>A0ABW3D7J5_9BACL</name>
<dbReference type="Gene3D" id="3.40.50.880">
    <property type="match status" value="1"/>
</dbReference>
<proteinExistence type="predicted"/>
<dbReference type="Gene3D" id="1.50.10.20">
    <property type="match status" value="1"/>
</dbReference>
<dbReference type="SUPFAM" id="SSF48208">
    <property type="entry name" value="Six-hairpin glycosidases"/>
    <property type="match status" value="1"/>
</dbReference>
<gene>
    <name evidence="1" type="ORF">ACFQ03_09695</name>
</gene>
<dbReference type="InterPro" id="IPR029062">
    <property type="entry name" value="Class_I_gatase-like"/>
</dbReference>
<dbReference type="InterPro" id="IPR008928">
    <property type="entry name" value="6-hairpin_glycosidase_sf"/>
</dbReference>
<evidence type="ECO:0000313" key="2">
    <source>
        <dbReference type="Proteomes" id="UP001597120"/>
    </source>
</evidence>
<sequence length="618" mass="69996">MKAAIYSERQLDHPLSIEANQYSLNQLEHHELNAYDAVLVVGSGKVDEETALSVPVIEKLWRYVEQGGRLYAELISAFDFPSSRLFGWKQDFPKSRRTLEKLRVALKDASLPQGALLEWEGAMAYGFSIHTETWLDFGAFRQTRESGEDDGTSAFPGLLSKKMGKGLVVYSAFSLLSRPHGTVLRPHWLWNQVLAKLSQATGIPLAGLDPIIRTGADKPAEEAVRRNAQWFLRSGMLPEEDGSTGVYENVHSVTARVSPDRRPDCHAHTALMMHLYSRYTKDPSWSERAHRLLQYLFDQGYQDMNPESETFGFFKWYQFPGERPDQIFTDDNAWVCFVLLYLYRRTGKEEYKRRGMAVAQALLSTQHETGLRPNMLIGAEMEAKGAAQASAEHAASFNPHFESIAHAAFLQAYLVSQDSAYLDTAMRGSLALLERMGELKFMYSRTSGLSRFLLPLGYLSRKDPTGRIRQGLDEVTHYLLSHLHSLGGIEEADNPDPERFGQEDTGVFLYNGEEIADQLYTNNFLLMNAWEAWKATQEDKYAELYQNLSRFLCGIQIESPNPLFDGGWMRAYDLRHREYFGNNGDTGWGPYCMESGWTNAITSAGLLLGLLDESVFDE</sequence>
<keyword evidence="2" id="KW-1185">Reference proteome</keyword>
<protein>
    <submittedName>
        <fullName evidence="1">Uncharacterized protein</fullName>
    </submittedName>
</protein>
<accession>A0ABW3D7J5</accession>